<dbReference type="AlphaFoldDB" id="A0A7W7W6Q4"/>
<keyword evidence="2" id="KW-1185">Reference proteome</keyword>
<name>A0A7W7W6Q4_9ACTN</name>
<accession>A0A7W7W6Q4</accession>
<dbReference type="Proteomes" id="UP000534286">
    <property type="component" value="Unassembled WGS sequence"/>
</dbReference>
<evidence type="ECO:0000313" key="1">
    <source>
        <dbReference type="EMBL" id="MBB4936001.1"/>
    </source>
</evidence>
<comment type="caution">
    <text evidence="1">The sequence shown here is derived from an EMBL/GenBank/DDBJ whole genome shotgun (WGS) entry which is preliminary data.</text>
</comment>
<gene>
    <name evidence="1" type="ORF">FHR32_000306</name>
</gene>
<reference evidence="1 2" key="1">
    <citation type="submission" date="2020-08" db="EMBL/GenBank/DDBJ databases">
        <title>Sequencing the genomes of 1000 actinobacteria strains.</title>
        <authorList>
            <person name="Klenk H.-P."/>
        </authorList>
    </citation>
    <scope>NUCLEOTIDE SEQUENCE [LARGE SCALE GENOMIC DNA]</scope>
    <source>
        <strain evidence="1 2">DSM 43023</strain>
    </source>
</reference>
<protein>
    <submittedName>
        <fullName evidence="1">Uncharacterized protein</fullName>
    </submittedName>
</protein>
<dbReference type="EMBL" id="JACHJU010000001">
    <property type="protein sequence ID" value="MBB4936001.1"/>
    <property type="molecule type" value="Genomic_DNA"/>
</dbReference>
<evidence type="ECO:0000313" key="2">
    <source>
        <dbReference type="Proteomes" id="UP000534286"/>
    </source>
</evidence>
<organism evidence="1 2">
    <name type="scientific">Streptosporangium album</name>
    <dbReference type="NCBI Taxonomy" id="47479"/>
    <lineage>
        <taxon>Bacteria</taxon>
        <taxon>Bacillati</taxon>
        <taxon>Actinomycetota</taxon>
        <taxon>Actinomycetes</taxon>
        <taxon>Streptosporangiales</taxon>
        <taxon>Streptosporangiaceae</taxon>
        <taxon>Streptosporangium</taxon>
    </lineage>
</organism>
<proteinExistence type="predicted"/>
<sequence length="122" mass="12705">MSRHVLLIEYLVRAGGCAAQCPGPPAPASRVADAIAARRPSAALDPGDLYGPGRQECGQARACPSEGAQRTSKILKREITTTEVSTVRGDCQVGAYNGSVALPPGARYASIKADGVWSIVRN</sequence>